<dbReference type="InterPro" id="IPR036782">
    <property type="entry name" value="NE0471-like_N"/>
</dbReference>
<dbReference type="Gene3D" id="3.30.2020.10">
    <property type="entry name" value="NE0471-like N-terminal domain"/>
    <property type="match status" value="1"/>
</dbReference>
<dbReference type="SUPFAM" id="SSF143880">
    <property type="entry name" value="NE0471 N-terminal domain-like"/>
    <property type="match status" value="1"/>
</dbReference>
<dbReference type="OrthoDB" id="8115703at2"/>
<reference evidence="1 2" key="1">
    <citation type="submission" date="2017-04" db="EMBL/GenBank/DDBJ databases">
        <authorList>
            <person name="Afonso C.L."/>
            <person name="Miller P.J."/>
            <person name="Scott M.A."/>
            <person name="Spackman E."/>
            <person name="Goraichik I."/>
            <person name="Dimitrov K.M."/>
            <person name="Suarez D.L."/>
            <person name="Swayne D.E."/>
        </authorList>
    </citation>
    <scope>NUCLEOTIDE SEQUENCE [LARGE SCALE GENOMIC DNA]</scope>
    <source>
        <strain evidence="1 2">B5P</strain>
    </source>
</reference>
<protein>
    <recommendedName>
        <fullName evidence="3">DUF2442 domain-containing protein</fullName>
    </recommendedName>
</protein>
<organism evidence="1 2">
    <name type="scientific">Mesorhizobium australicum</name>
    <dbReference type="NCBI Taxonomy" id="536018"/>
    <lineage>
        <taxon>Bacteria</taxon>
        <taxon>Pseudomonadati</taxon>
        <taxon>Pseudomonadota</taxon>
        <taxon>Alphaproteobacteria</taxon>
        <taxon>Hyphomicrobiales</taxon>
        <taxon>Phyllobacteriaceae</taxon>
        <taxon>Mesorhizobium</taxon>
    </lineage>
</organism>
<dbReference type="AlphaFoldDB" id="A0A1X7MRB0"/>
<keyword evidence="2" id="KW-1185">Reference proteome</keyword>
<dbReference type="Pfam" id="PF10387">
    <property type="entry name" value="DUF2442"/>
    <property type="match status" value="1"/>
</dbReference>
<evidence type="ECO:0008006" key="3">
    <source>
        <dbReference type="Google" id="ProtNLM"/>
    </source>
</evidence>
<dbReference type="InterPro" id="IPR018841">
    <property type="entry name" value="DUF2442"/>
</dbReference>
<proteinExistence type="predicted"/>
<evidence type="ECO:0000313" key="2">
    <source>
        <dbReference type="Proteomes" id="UP000193083"/>
    </source>
</evidence>
<dbReference type="Proteomes" id="UP000193083">
    <property type="component" value="Unassembled WGS sequence"/>
</dbReference>
<dbReference type="RefSeq" id="WP_085462703.1">
    <property type="nucleotide sequence ID" value="NZ_FXBL01000004.1"/>
</dbReference>
<accession>A0A1X7MRB0</accession>
<gene>
    <name evidence="1" type="ORF">SAMN02982922_0496</name>
</gene>
<dbReference type="EMBL" id="FXBL01000004">
    <property type="protein sequence ID" value="SMH27360.1"/>
    <property type="molecule type" value="Genomic_DNA"/>
</dbReference>
<name>A0A1X7MRB0_9HYPH</name>
<evidence type="ECO:0000313" key="1">
    <source>
        <dbReference type="EMBL" id="SMH27360.1"/>
    </source>
</evidence>
<sequence>MKRPLHILTAEAVIPGVLKVVWSDGYEGIVDIRGLMKAGPVFKPLQDADYFRSVKVDAFGHSIYWGEEYAEDVDFGCDRLREMAEDQAALLAKAS</sequence>